<gene>
    <name evidence="1" type="ORF">BRAPAZ1V2_A08P26510.2</name>
</gene>
<dbReference type="Gramene" id="A08p26510.2_BraZ1">
    <property type="protein sequence ID" value="A08p26510.2_BraZ1.CDS"/>
    <property type="gene ID" value="A08g26510.2_BraZ1"/>
</dbReference>
<evidence type="ECO:0000313" key="2">
    <source>
        <dbReference type="Proteomes" id="UP000694005"/>
    </source>
</evidence>
<feature type="non-terminal residue" evidence="1">
    <location>
        <position position="1"/>
    </location>
</feature>
<reference evidence="1 2" key="1">
    <citation type="submission" date="2021-07" db="EMBL/GenBank/DDBJ databases">
        <authorList>
            <consortium name="Genoscope - CEA"/>
            <person name="William W."/>
        </authorList>
    </citation>
    <scope>NUCLEOTIDE SEQUENCE [LARGE SCALE GENOMIC DNA]</scope>
</reference>
<protein>
    <submittedName>
        <fullName evidence="1">Uncharacterized protein</fullName>
    </submittedName>
</protein>
<evidence type="ECO:0000313" key="1">
    <source>
        <dbReference type="EMBL" id="CAG7898985.1"/>
    </source>
</evidence>
<sequence length="59" mass="7097">IQWLNLFTFYFTMVILLDVEIEFSLGLRFGFCFGNRVQNAEELELLNRWCSDKVMFLIL</sequence>
<name>A0A8D9HGS3_BRACM</name>
<organism evidence="1 2">
    <name type="scientific">Brassica campestris</name>
    <name type="common">Field mustard</name>
    <dbReference type="NCBI Taxonomy" id="3711"/>
    <lineage>
        <taxon>Eukaryota</taxon>
        <taxon>Viridiplantae</taxon>
        <taxon>Streptophyta</taxon>
        <taxon>Embryophyta</taxon>
        <taxon>Tracheophyta</taxon>
        <taxon>Spermatophyta</taxon>
        <taxon>Magnoliopsida</taxon>
        <taxon>eudicotyledons</taxon>
        <taxon>Gunneridae</taxon>
        <taxon>Pentapetalae</taxon>
        <taxon>rosids</taxon>
        <taxon>malvids</taxon>
        <taxon>Brassicales</taxon>
        <taxon>Brassicaceae</taxon>
        <taxon>Brassiceae</taxon>
        <taxon>Brassica</taxon>
    </lineage>
</organism>
<proteinExistence type="predicted"/>
<feature type="non-terminal residue" evidence="1">
    <location>
        <position position="59"/>
    </location>
</feature>
<dbReference type="EMBL" id="LS974624">
    <property type="protein sequence ID" value="CAG7898985.1"/>
    <property type="molecule type" value="Genomic_DNA"/>
</dbReference>
<dbReference type="AlphaFoldDB" id="A0A8D9HGS3"/>
<accession>A0A8D9HGS3</accession>
<dbReference type="Proteomes" id="UP000694005">
    <property type="component" value="Chromosome A08"/>
</dbReference>